<name>A0ABD0XF68_UMBPY</name>
<evidence type="ECO:0000313" key="2">
    <source>
        <dbReference type="Proteomes" id="UP001557470"/>
    </source>
</evidence>
<reference evidence="1 2" key="1">
    <citation type="submission" date="2024-06" db="EMBL/GenBank/DDBJ databases">
        <authorList>
            <person name="Pan Q."/>
            <person name="Wen M."/>
            <person name="Jouanno E."/>
            <person name="Zahm M."/>
            <person name="Klopp C."/>
            <person name="Cabau C."/>
            <person name="Louis A."/>
            <person name="Berthelot C."/>
            <person name="Parey E."/>
            <person name="Roest Crollius H."/>
            <person name="Montfort J."/>
            <person name="Robinson-Rechavi M."/>
            <person name="Bouchez O."/>
            <person name="Lampietro C."/>
            <person name="Lopez Roques C."/>
            <person name="Donnadieu C."/>
            <person name="Postlethwait J."/>
            <person name="Bobe J."/>
            <person name="Verreycken H."/>
            <person name="Guiguen Y."/>
        </authorList>
    </citation>
    <scope>NUCLEOTIDE SEQUENCE [LARGE SCALE GENOMIC DNA]</scope>
    <source>
        <strain evidence="1">Up_M1</strain>
        <tissue evidence="1">Testis</tissue>
    </source>
</reference>
<feature type="non-terminal residue" evidence="1">
    <location>
        <position position="1"/>
    </location>
</feature>
<comment type="caution">
    <text evidence="1">The sequence shown here is derived from an EMBL/GenBank/DDBJ whole genome shotgun (WGS) entry which is preliminary data.</text>
</comment>
<dbReference type="Proteomes" id="UP001557470">
    <property type="component" value="Unassembled WGS sequence"/>
</dbReference>
<proteinExistence type="predicted"/>
<evidence type="ECO:0000313" key="1">
    <source>
        <dbReference type="EMBL" id="KAL1007546.1"/>
    </source>
</evidence>
<accession>A0ABD0XF68</accession>
<protein>
    <submittedName>
        <fullName evidence="1">Uncharacterized protein</fullName>
    </submittedName>
</protein>
<sequence>AVTLLGISSKAISTDTYEGFVPQPGHTCPPVVAQIHLTVISWKRGSEKNQDRREERGKEIERNRVSKRERWESQNVGLQDLIWKLHTAAMTFTLTILVLDGCHIY</sequence>
<gene>
    <name evidence="1" type="ORF">UPYG_G00088190</name>
</gene>
<dbReference type="AlphaFoldDB" id="A0ABD0XF68"/>
<dbReference type="EMBL" id="JAGEUA010000002">
    <property type="protein sequence ID" value="KAL1007546.1"/>
    <property type="molecule type" value="Genomic_DNA"/>
</dbReference>
<organism evidence="1 2">
    <name type="scientific">Umbra pygmaea</name>
    <name type="common">Eastern mudminnow</name>
    <dbReference type="NCBI Taxonomy" id="75934"/>
    <lineage>
        <taxon>Eukaryota</taxon>
        <taxon>Metazoa</taxon>
        <taxon>Chordata</taxon>
        <taxon>Craniata</taxon>
        <taxon>Vertebrata</taxon>
        <taxon>Euteleostomi</taxon>
        <taxon>Actinopterygii</taxon>
        <taxon>Neopterygii</taxon>
        <taxon>Teleostei</taxon>
        <taxon>Protacanthopterygii</taxon>
        <taxon>Esociformes</taxon>
        <taxon>Umbridae</taxon>
        <taxon>Umbra</taxon>
    </lineage>
</organism>
<keyword evidence="2" id="KW-1185">Reference proteome</keyword>